<dbReference type="STRING" id="37360.A0A0G4J486"/>
<evidence type="ECO:0000313" key="1">
    <source>
        <dbReference type="EMBL" id="CEP02144.1"/>
    </source>
</evidence>
<dbReference type="Gene3D" id="3.30.1140.40">
    <property type="entry name" value="Tctex-1"/>
    <property type="match status" value="1"/>
</dbReference>
<evidence type="ECO:0008006" key="5">
    <source>
        <dbReference type="Google" id="ProtNLM"/>
    </source>
</evidence>
<dbReference type="OMA" id="VNQWTSA"/>
<reference evidence="1 3" key="1">
    <citation type="submission" date="2015-02" db="EMBL/GenBank/DDBJ databases">
        <authorList>
            <person name="Chooi Y.-H."/>
        </authorList>
    </citation>
    <scope>NUCLEOTIDE SEQUENCE [LARGE SCALE GENOMIC DNA]</scope>
    <source>
        <strain evidence="1">E3</strain>
    </source>
</reference>
<evidence type="ECO:0000313" key="2">
    <source>
        <dbReference type="EMBL" id="SPQ93665.1"/>
    </source>
</evidence>
<evidence type="ECO:0000313" key="3">
    <source>
        <dbReference type="Proteomes" id="UP000039324"/>
    </source>
</evidence>
<dbReference type="InterPro" id="IPR005334">
    <property type="entry name" value="Tctex-1-like"/>
</dbReference>
<dbReference type="Pfam" id="PF03645">
    <property type="entry name" value="Tctex-1"/>
    <property type="match status" value="1"/>
</dbReference>
<dbReference type="PANTHER" id="PTHR21255">
    <property type="entry name" value="T-COMPLEX-ASSOCIATED-TESTIS-EXPRESSED 1/ DYNEIN LIGHT CHAIN"/>
    <property type="match status" value="1"/>
</dbReference>
<dbReference type="InterPro" id="IPR038586">
    <property type="entry name" value="Tctex-1-like_sf"/>
</dbReference>
<dbReference type="OrthoDB" id="10059120at2759"/>
<gene>
    <name evidence="1" type="ORF">PBRA_002409</name>
    <name evidence="2" type="ORF">PLBR_LOCUS880</name>
</gene>
<dbReference type="EMBL" id="CDSF01000122">
    <property type="protein sequence ID" value="CEP02144.1"/>
    <property type="molecule type" value="Genomic_DNA"/>
</dbReference>
<dbReference type="Proteomes" id="UP000039324">
    <property type="component" value="Unassembled WGS sequence"/>
</dbReference>
<protein>
    <recommendedName>
        <fullName evidence="5">Dynein light chain Tctex-type 1</fullName>
    </recommendedName>
</protein>
<dbReference type="CDD" id="cd21455">
    <property type="entry name" value="DLC-like_DYNLT1_DYNLT3"/>
    <property type="match status" value="1"/>
</dbReference>
<dbReference type="GO" id="GO:0005868">
    <property type="term" value="C:cytoplasmic dynein complex"/>
    <property type="evidence" value="ECO:0007669"/>
    <property type="project" value="TreeGrafter"/>
</dbReference>
<accession>A0A0G4J486</accession>
<dbReference type="EMBL" id="OVEO01000001">
    <property type="protein sequence ID" value="SPQ93665.1"/>
    <property type="molecule type" value="Genomic_DNA"/>
</dbReference>
<organism evidence="1 3">
    <name type="scientific">Plasmodiophora brassicae</name>
    <name type="common">Clubroot disease agent</name>
    <dbReference type="NCBI Taxonomy" id="37360"/>
    <lineage>
        <taxon>Eukaryota</taxon>
        <taxon>Sar</taxon>
        <taxon>Rhizaria</taxon>
        <taxon>Endomyxa</taxon>
        <taxon>Phytomyxea</taxon>
        <taxon>Plasmodiophorida</taxon>
        <taxon>Plasmodiophoridae</taxon>
        <taxon>Plasmodiophora</taxon>
    </lineage>
</organism>
<evidence type="ECO:0000313" key="4">
    <source>
        <dbReference type="Proteomes" id="UP000290189"/>
    </source>
</evidence>
<keyword evidence="3" id="KW-1185">Reference proteome</keyword>
<reference evidence="2 4" key="2">
    <citation type="submission" date="2018-03" db="EMBL/GenBank/DDBJ databases">
        <authorList>
            <person name="Fogelqvist J."/>
        </authorList>
    </citation>
    <scope>NUCLEOTIDE SEQUENCE [LARGE SCALE GENOMIC DNA]</scope>
</reference>
<dbReference type="Proteomes" id="UP000290189">
    <property type="component" value="Unassembled WGS sequence"/>
</dbReference>
<dbReference type="AlphaFoldDB" id="A0A0G4J486"/>
<dbReference type="PANTHER" id="PTHR21255:SF4">
    <property type="entry name" value="DYNEIN LIGHT CHAIN TCTEX-TYPE"/>
    <property type="match status" value="1"/>
</dbReference>
<dbReference type="GO" id="GO:0045505">
    <property type="term" value="F:dynein intermediate chain binding"/>
    <property type="evidence" value="ECO:0007669"/>
    <property type="project" value="TreeGrafter"/>
</dbReference>
<keyword evidence="2" id="KW-0496">Mitochondrion</keyword>
<proteinExistence type="predicted"/>
<sequence>MSDFGDDDTGGFDHDEVKACIEQSVEPVLGQSVYHAKRVHDWTAAIIESVLKNLRQLDKNFKYIVTSTIMQRNGAGMHTSSACFWDLNTDGSCSVKWENQTMHCVVTVFAVHV</sequence>
<name>A0A0G4J486_PLABS</name>
<geneLocation type="mitochondrion" evidence="2"/>
<dbReference type="GO" id="GO:0007018">
    <property type="term" value="P:microtubule-based movement"/>
    <property type="evidence" value="ECO:0007669"/>
    <property type="project" value="TreeGrafter"/>
</dbReference>
<dbReference type="GO" id="GO:0005737">
    <property type="term" value="C:cytoplasm"/>
    <property type="evidence" value="ECO:0007669"/>
    <property type="project" value="TreeGrafter"/>
</dbReference>